<dbReference type="VEuPathDB" id="FungiDB:NECHADRAFT_89462"/>
<keyword evidence="4" id="KW-0479">Metal-binding</keyword>
<dbReference type="GO" id="GO:0004601">
    <property type="term" value="F:peroxidase activity"/>
    <property type="evidence" value="ECO:0007669"/>
    <property type="project" value="UniProtKB-KW"/>
</dbReference>
<comment type="similarity">
    <text evidence="7">Belongs to the chloroperoxidase family.</text>
</comment>
<dbReference type="Proteomes" id="UP000005206">
    <property type="component" value="Unassembled WGS sequence"/>
</dbReference>
<evidence type="ECO:0000259" key="8">
    <source>
        <dbReference type="PROSITE" id="PS51405"/>
    </source>
</evidence>
<keyword evidence="10" id="KW-1185">Reference proteome</keyword>
<sequence length="152" mass="17430">MGQKAIGHNDLFIPSPHNPVPYKEPFEWDEKVYYYEKTLGMITLKLCLALPAKSILACALTSISLTRNDRGDGETLTLEDTAEHYHRRHNDSKATNPNFRFGNNGAICSLAQYANMFGMLGRYGKNGPGTLHVEDVKKFYLDEDWPKDYWRR</sequence>
<evidence type="ECO:0000313" key="10">
    <source>
        <dbReference type="Proteomes" id="UP000005206"/>
    </source>
</evidence>
<evidence type="ECO:0000313" key="9">
    <source>
        <dbReference type="EMBL" id="EEU33465.1"/>
    </source>
</evidence>
<dbReference type="RefSeq" id="XP_003039178.1">
    <property type="nucleotide sequence ID" value="XM_003039132.1"/>
</dbReference>
<evidence type="ECO:0000256" key="5">
    <source>
        <dbReference type="ARBA" id="ARBA00023002"/>
    </source>
</evidence>
<name>C7ZR92_FUSV7</name>
<dbReference type="PROSITE" id="PS51405">
    <property type="entry name" value="HEME_HALOPEROXIDASE"/>
    <property type="match status" value="1"/>
</dbReference>
<keyword evidence="6" id="KW-0408">Iron</keyword>
<dbReference type="EMBL" id="GG699047">
    <property type="protein sequence ID" value="EEU33465.1"/>
    <property type="molecule type" value="Genomic_DNA"/>
</dbReference>
<evidence type="ECO:0000256" key="6">
    <source>
        <dbReference type="ARBA" id="ARBA00023004"/>
    </source>
</evidence>
<organism evidence="9 10">
    <name type="scientific">Fusarium vanettenii (strain ATCC MYA-4622 / CBS 123669 / FGSC 9596 / NRRL 45880 / 77-13-4)</name>
    <name type="common">Fusarium solani subsp. pisi</name>
    <dbReference type="NCBI Taxonomy" id="660122"/>
    <lineage>
        <taxon>Eukaryota</taxon>
        <taxon>Fungi</taxon>
        <taxon>Dikarya</taxon>
        <taxon>Ascomycota</taxon>
        <taxon>Pezizomycotina</taxon>
        <taxon>Sordariomycetes</taxon>
        <taxon>Hypocreomycetidae</taxon>
        <taxon>Hypocreales</taxon>
        <taxon>Nectriaceae</taxon>
        <taxon>Fusarium</taxon>
        <taxon>Fusarium solani species complex</taxon>
        <taxon>Fusarium vanettenii</taxon>
    </lineage>
</organism>
<dbReference type="InParanoid" id="C7ZR92"/>
<dbReference type="PANTHER" id="PTHR33577:SF16">
    <property type="entry name" value="HEME HALOPEROXIDASE FAMILY PROFILE DOMAIN-CONTAINING PROTEIN"/>
    <property type="match status" value="1"/>
</dbReference>
<dbReference type="Gene3D" id="1.10.489.10">
    <property type="entry name" value="Chloroperoxidase-like"/>
    <property type="match status" value="1"/>
</dbReference>
<keyword evidence="5" id="KW-0560">Oxidoreductase</keyword>
<dbReference type="GeneID" id="9666700"/>
<protein>
    <recommendedName>
        <fullName evidence="8">Heme haloperoxidase family profile domain-containing protein</fullName>
    </recommendedName>
</protein>
<dbReference type="InterPro" id="IPR000028">
    <property type="entry name" value="Chloroperoxidase"/>
</dbReference>
<proteinExistence type="inferred from homology"/>
<dbReference type="PANTHER" id="PTHR33577">
    <property type="entry name" value="STERIGMATOCYSTIN BIOSYNTHESIS PEROXIDASE STCC-RELATED"/>
    <property type="match status" value="1"/>
</dbReference>
<comment type="cofactor">
    <cofactor evidence="1">
        <name>heme b</name>
        <dbReference type="ChEBI" id="CHEBI:60344"/>
    </cofactor>
</comment>
<evidence type="ECO:0000256" key="7">
    <source>
        <dbReference type="ARBA" id="ARBA00025795"/>
    </source>
</evidence>
<accession>C7ZR92</accession>
<evidence type="ECO:0000256" key="4">
    <source>
        <dbReference type="ARBA" id="ARBA00022723"/>
    </source>
</evidence>
<dbReference type="eggNOG" id="ENOG502SB6N">
    <property type="taxonomic scope" value="Eukaryota"/>
</dbReference>
<evidence type="ECO:0000256" key="3">
    <source>
        <dbReference type="ARBA" id="ARBA00022617"/>
    </source>
</evidence>
<keyword evidence="2" id="KW-0575">Peroxidase</keyword>
<dbReference type="InterPro" id="IPR036851">
    <property type="entry name" value="Chloroperoxidase-like_sf"/>
</dbReference>
<gene>
    <name evidence="9" type="ORF">NECHADRAFT_89462</name>
</gene>
<evidence type="ECO:0000256" key="1">
    <source>
        <dbReference type="ARBA" id="ARBA00001970"/>
    </source>
</evidence>
<dbReference type="KEGG" id="nhe:NECHADRAFT_89462"/>
<reference evidence="9 10" key="1">
    <citation type="journal article" date="2009" name="PLoS Genet.">
        <title>The genome of Nectria haematococca: contribution of supernumerary chromosomes to gene expansion.</title>
        <authorList>
            <person name="Coleman J.J."/>
            <person name="Rounsley S.D."/>
            <person name="Rodriguez-Carres M."/>
            <person name="Kuo A."/>
            <person name="Wasmann C.C."/>
            <person name="Grimwood J."/>
            <person name="Schmutz J."/>
            <person name="Taga M."/>
            <person name="White G.J."/>
            <person name="Zhou S."/>
            <person name="Schwartz D.C."/>
            <person name="Freitag M."/>
            <person name="Ma L.J."/>
            <person name="Danchin E.G."/>
            <person name="Henrissat B."/>
            <person name="Coutinho P.M."/>
            <person name="Nelson D.R."/>
            <person name="Straney D."/>
            <person name="Napoli C.A."/>
            <person name="Barker B.M."/>
            <person name="Gribskov M."/>
            <person name="Rep M."/>
            <person name="Kroken S."/>
            <person name="Molnar I."/>
            <person name="Rensing C."/>
            <person name="Kennell J.C."/>
            <person name="Zamora J."/>
            <person name="Farman M.L."/>
            <person name="Selker E.U."/>
            <person name="Salamov A."/>
            <person name="Shapiro H."/>
            <person name="Pangilinan J."/>
            <person name="Lindquist E."/>
            <person name="Lamers C."/>
            <person name="Grigoriev I.V."/>
            <person name="Geiser D.M."/>
            <person name="Covert S.F."/>
            <person name="Temporini E."/>
            <person name="Vanetten H.D."/>
        </authorList>
    </citation>
    <scope>NUCLEOTIDE SEQUENCE [LARGE SCALE GENOMIC DNA]</scope>
    <source>
        <strain evidence="10">ATCC MYA-4622 / CBS 123669 / FGSC 9596 / NRRL 45880 / 77-13-4</strain>
    </source>
</reference>
<dbReference type="Pfam" id="PF01328">
    <property type="entry name" value="Peroxidase_2"/>
    <property type="match status" value="1"/>
</dbReference>
<evidence type="ECO:0000256" key="2">
    <source>
        <dbReference type="ARBA" id="ARBA00022559"/>
    </source>
</evidence>
<dbReference type="AlphaFoldDB" id="C7ZR92"/>
<dbReference type="HOGENOM" id="CLU_1722849_0_0_1"/>
<dbReference type="GO" id="GO:0046872">
    <property type="term" value="F:metal ion binding"/>
    <property type="evidence" value="ECO:0007669"/>
    <property type="project" value="UniProtKB-KW"/>
</dbReference>
<feature type="domain" description="Heme haloperoxidase family profile" evidence="8">
    <location>
        <begin position="1"/>
        <end position="152"/>
    </location>
</feature>
<keyword evidence="3" id="KW-0349">Heme</keyword>
<dbReference type="OrthoDB" id="407298at2759"/>